<feature type="region of interest" description="Disordered" evidence="1">
    <location>
        <begin position="283"/>
        <end position="344"/>
    </location>
</feature>
<feature type="compositionally biased region" description="Low complexity" evidence="1">
    <location>
        <begin position="314"/>
        <end position="344"/>
    </location>
</feature>
<feature type="compositionally biased region" description="Polar residues" evidence="1">
    <location>
        <begin position="15"/>
        <end position="26"/>
    </location>
</feature>
<feature type="region of interest" description="Disordered" evidence="1">
    <location>
        <begin position="106"/>
        <end position="136"/>
    </location>
</feature>
<feature type="compositionally biased region" description="Acidic residues" evidence="1">
    <location>
        <begin position="470"/>
        <end position="479"/>
    </location>
</feature>
<evidence type="ECO:0000313" key="3">
    <source>
        <dbReference type="Proteomes" id="UP001212152"/>
    </source>
</evidence>
<feature type="region of interest" description="Disordered" evidence="1">
    <location>
        <begin position="1"/>
        <end position="26"/>
    </location>
</feature>
<dbReference type="Proteomes" id="UP001212152">
    <property type="component" value="Unassembled WGS sequence"/>
</dbReference>
<evidence type="ECO:0000256" key="1">
    <source>
        <dbReference type="SAM" id="MobiDB-lite"/>
    </source>
</evidence>
<evidence type="ECO:0000313" key="2">
    <source>
        <dbReference type="EMBL" id="KAJ3177710.1"/>
    </source>
</evidence>
<dbReference type="EMBL" id="JADGJQ010000031">
    <property type="protein sequence ID" value="KAJ3177710.1"/>
    <property type="molecule type" value="Genomic_DNA"/>
</dbReference>
<accession>A0AAD5TIU0</accession>
<feature type="compositionally biased region" description="Acidic residues" evidence="1">
    <location>
        <begin position="1175"/>
        <end position="1201"/>
    </location>
</feature>
<protein>
    <submittedName>
        <fullName evidence="2">EF-hand calcium-binding domain-containing protein 5</fullName>
    </submittedName>
</protein>
<keyword evidence="3" id="KW-1185">Reference proteome</keyword>
<feature type="compositionally biased region" description="Basic and acidic residues" evidence="1">
    <location>
        <begin position="1202"/>
        <end position="1211"/>
    </location>
</feature>
<dbReference type="CDD" id="cd22968">
    <property type="entry name" value="DD_EFCAB5"/>
    <property type="match status" value="1"/>
</dbReference>
<dbReference type="PANTHER" id="PTHR46788:SF1">
    <property type="entry name" value="EF-HAND CALCIUM-BINDING DOMAIN-CONTAINING PROTEIN 5"/>
    <property type="match status" value="1"/>
</dbReference>
<dbReference type="PANTHER" id="PTHR46788">
    <property type="entry name" value="EF-HAND CALCIUM-BINDING DOMAIN-CONTAINING PROTEIN 5"/>
    <property type="match status" value="1"/>
</dbReference>
<name>A0AAD5TIU0_9FUNG</name>
<feature type="region of interest" description="Disordered" evidence="1">
    <location>
        <begin position="1169"/>
        <end position="1280"/>
    </location>
</feature>
<dbReference type="Gene3D" id="1.20.920.20">
    <property type="match status" value="1"/>
</dbReference>
<sequence length="1280" mass="136683">MSSADILPHTAPSLEPTTDDSQPTSAKASLPLEFTAAIDLQRLSQPRTSLDSEIRNAALSALADDFLAVPDMDLEMRAYMLETALPTLLFALEKLLREVERRKLVGGSEDPERQGGGQQLAKAADDGLEPQNDKPKDQFDSINWLAQFLYRNNPRFSNFSTSTSSPYAQSLTAASQSLKLRLSSLEAARRARVWADEAARRQDEDRAARVRSAQVAERHRSFEELLGAVFGKWVQRIWRGPAGYILQSELLDVYKQVFRTPALQNNPELMIKVDAFITAQTPAVRPETGGGDSASRASLLGSRDGAGLGSGRGAANNSVSSLNNAADEPRSSSNTPPSSSSAPSLSAKRYRADYVASHMILTESWTLEDLSAFLKELSAQLDVTSNDIDERYRAAFYVPRFPSASTRDDWYAGLSDALKDFVTSREDVDIEALRREWEKFLDGETKFVDAYRPKSAVTESDTGGDNRDVDDNDADEASMAEDTPVSEAERDYTRFTEHLVAEQGVAAAEVFMGYLAACLGRNEDASAQAAASAAQAAEATATERAAKVEGLYNAVLASRSATADGTIAFVDASVTRGVTDRAEKILSESSDADAAAAVTAIKALQAALPSWPDGRPLTRSEFSRLVVAGFGASISDGAFAAAVAAMTSSAAEPVPPPEQPLTTTAAVVDSTAQADEPAATATIDRSERERAAIAEIAALGSDPALTTAAACDDALRILTTTLAGFYANDVAFTGKISLLERENGVASLRCVAATATRLVGRSGETAGESFEARVVSAGVVKDQGGNVDGVDGDCVGVTLRGDDAVVGVLVLGLSGGQAKSIEDADVDFLQSALGALHSTLLRISLRENAMILAHAARRWAQSQCDGGTDVDVFLPERALSLDAAPGALFRLEDFVPPANDALDAAVVAASSWLRPRSSKLVRPETADLESATLQAASTSTTPIETTTADSRTTTYLPVADPGSGKVIAVLRVTPRPPATTLAAEDMDELTRTARVLGAAMAAVANEKLNGGEGFIADSITLDAESLDESTRSHLLFPKLLLQSARTALGKVDNKMLSELRSYRKPPATIHKVVKGVLYLFGKLPREVEKWADCCRMINMDLLKKMIDYDPTAVQKKVRFARVKRVLKSIPHGDVRKRGSIPAQTMSDWLVVSVDLREESLKRRKARARATATAESVEEQDDEEEEAEEEIAEGMDEQEEGDSDSRVGTAEREAEESADGEAKTNELTVSGGGTQAGEEEPDQRATVPDPSHAHEPDATPGEAASEAMVESDDTAPPENPA</sequence>
<feature type="region of interest" description="Disordered" evidence="1">
    <location>
        <begin position="452"/>
        <end position="489"/>
    </location>
</feature>
<proteinExistence type="predicted"/>
<comment type="caution">
    <text evidence="2">The sequence shown here is derived from an EMBL/GenBank/DDBJ whole genome shotgun (WGS) entry which is preliminary data.</text>
</comment>
<organism evidence="2 3">
    <name type="scientific">Geranomyces variabilis</name>
    <dbReference type="NCBI Taxonomy" id="109894"/>
    <lineage>
        <taxon>Eukaryota</taxon>
        <taxon>Fungi</taxon>
        <taxon>Fungi incertae sedis</taxon>
        <taxon>Chytridiomycota</taxon>
        <taxon>Chytridiomycota incertae sedis</taxon>
        <taxon>Chytridiomycetes</taxon>
        <taxon>Spizellomycetales</taxon>
        <taxon>Powellomycetaceae</taxon>
        <taxon>Geranomyces</taxon>
    </lineage>
</organism>
<gene>
    <name evidence="2" type="primary">EFCAB5</name>
    <name evidence="2" type="ORF">HDU87_004232</name>
</gene>
<reference evidence="2" key="1">
    <citation type="submission" date="2020-05" db="EMBL/GenBank/DDBJ databases">
        <title>Phylogenomic resolution of chytrid fungi.</title>
        <authorList>
            <person name="Stajich J.E."/>
            <person name="Amses K."/>
            <person name="Simmons R."/>
            <person name="Seto K."/>
            <person name="Myers J."/>
            <person name="Bonds A."/>
            <person name="Quandt C.A."/>
            <person name="Barry K."/>
            <person name="Liu P."/>
            <person name="Grigoriev I."/>
            <person name="Longcore J.E."/>
            <person name="James T.Y."/>
        </authorList>
    </citation>
    <scope>NUCLEOTIDE SEQUENCE</scope>
    <source>
        <strain evidence="2">JEL0379</strain>
    </source>
</reference>
<dbReference type="AlphaFoldDB" id="A0AAD5TIU0"/>